<organism evidence="1 2">
    <name type="scientific">Burkholderia ubonensis</name>
    <dbReference type="NCBI Taxonomy" id="101571"/>
    <lineage>
        <taxon>Bacteria</taxon>
        <taxon>Pseudomonadati</taxon>
        <taxon>Pseudomonadota</taxon>
        <taxon>Betaproteobacteria</taxon>
        <taxon>Burkholderiales</taxon>
        <taxon>Burkholderiaceae</taxon>
        <taxon>Burkholderia</taxon>
        <taxon>Burkholderia cepacia complex</taxon>
    </lineage>
</organism>
<sequence>MVDIGKVLVVYFAGGMKTGWPARVREAVPGVIYIDPSESKLTDEKAYTAYDLAGVEAANVVFGFMEKTNPGGSGLAVEFGWGARAGKTLMLVEEQGYPQQRYFGMVRALAHAHYEGEAGFEKAIEDLRFMRDHGIDVFRARIARSEAV</sequence>
<proteinExistence type="predicted"/>
<dbReference type="RefSeq" id="WP_060191831.1">
    <property type="nucleotide sequence ID" value="NZ_LPHD01000049.1"/>
</dbReference>
<evidence type="ECO:0000313" key="1">
    <source>
        <dbReference type="EMBL" id="KWA83716.1"/>
    </source>
</evidence>
<gene>
    <name evidence="1" type="ORF">WL29_20325</name>
</gene>
<comment type="caution">
    <text evidence="1">The sequence shown here is derived from an EMBL/GenBank/DDBJ whole genome shotgun (WGS) entry which is preliminary data.</text>
</comment>
<reference evidence="1 2" key="1">
    <citation type="submission" date="2015-11" db="EMBL/GenBank/DDBJ databases">
        <title>Expanding the genomic diversity of Burkholderia species for the development of highly accurate diagnostics.</title>
        <authorList>
            <person name="Sahl J."/>
            <person name="Keim P."/>
            <person name="Wagner D."/>
        </authorList>
    </citation>
    <scope>NUCLEOTIDE SEQUENCE [LARGE SCALE GENOMIC DNA]</scope>
    <source>
        <strain evidence="1 2">MSMB2087WGS</strain>
    </source>
</reference>
<evidence type="ECO:0008006" key="3">
    <source>
        <dbReference type="Google" id="ProtNLM"/>
    </source>
</evidence>
<evidence type="ECO:0000313" key="2">
    <source>
        <dbReference type="Proteomes" id="UP000060630"/>
    </source>
</evidence>
<accession>A0A125DMA0</accession>
<dbReference type="Proteomes" id="UP000060630">
    <property type="component" value="Unassembled WGS sequence"/>
</dbReference>
<protein>
    <recommendedName>
        <fullName evidence="3">Nucleoside 2-deoxyribosyltransferase</fullName>
    </recommendedName>
</protein>
<name>A0A125DMA0_9BURK</name>
<dbReference type="EMBL" id="LPHD01000049">
    <property type="protein sequence ID" value="KWA83716.1"/>
    <property type="molecule type" value="Genomic_DNA"/>
</dbReference>
<dbReference type="AlphaFoldDB" id="A0A125DMA0"/>